<comment type="caution">
    <text evidence="6">The sequence shown here is derived from an EMBL/GenBank/DDBJ whole genome shotgun (WGS) entry which is preliminary data.</text>
</comment>
<gene>
    <name evidence="6" type="ORF">E1301_Tti002971</name>
</gene>
<keyword evidence="4" id="KW-0964">Secreted</keyword>
<protein>
    <recommendedName>
        <fullName evidence="8">Interleukin-17F</fullName>
    </recommendedName>
</protein>
<name>A0A5A9NPL9_9TELE</name>
<dbReference type="Proteomes" id="UP000324632">
    <property type="component" value="Chromosome 15"/>
</dbReference>
<dbReference type="PRINTS" id="PR01932">
    <property type="entry name" value="INTRLEUKIN17"/>
</dbReference>
<reference evidence="6 7" key="1">
    <citation type="journal article" date="2019" name="Mol. Ecol. Resour.">
        <title>Chromosome-level genome assembly of Triplophysa tibetana, a fish adapted to the harsh high-altitude environment of the Tibetan Plateau.</title>
        <authorList>
            <person name="Yang X."/>
            <person name="Liu H."/>
            <person name="Ma Z."/>
            <person name="Zou Y."/>
            <person name="Zou M."/>
            <person name="Mao Y."/>
            <person name="Li X."/>
            <person name="Wang H."/>
            <person name="Chen T."/>
            <person name="Wang W."/>
            <person name="Yang R."/>
        </authorList>
    </citation>
    <scope>NUCLEOTIDE SEQUENCE [LARGE SCALE GENOMIC DNA]</scope>
    <source>
        <strain evidence="6">TTIB1903HZAU</strain>
        <tissue evidence="6">Muscle</tissue>
    </source>
</reference>
<accession>A0A5A9NPL9</accession>
<evidence type="ECO:0000313" key="7">
    <source>
        <dbReference type="Proteomes" id="UP000324632"/>
    </source>
</evidence>
<evidence type="ECO:0000313" key="6">
    <source>
        <dbReference type="EMBL" id="KAA0710921.1"/>
    </source>
</evidence>
<dbReference type="AlphaFoldDB" id="A0A5A9NPL9"/>
<organism evidence="6 7">
    <name type="scientific">Triplophysa tibetana</name>
    <dbReference type="NCBI Taxonomy" id="1572043"/>
    <lineage>
        <taxon>Eukaryota</taxon>
        <taxon>Metazoa</taxon>
        <taxon>Chordata</taxon>
        <taxon>Craniata</taxon>
        <taxon>Vertebrata</taxon>
        <taxon>Euteleostomi</taxon>
        <taxon>Actinopterygii</taxon>
        <taxon>Neopterygii</taxon>
        <taxon>Teleostei</taxon>
        <taxon>Ostariophysi</taxon>
        <taxon>Cypriniformes</taxon>
        <taxon>Nemacheilidae</taxon>
        <taxon>Triplophysa</taxon>
    </lineage>
</organism>
<proteinExistence type="inferred from homology"/>
<keyword evidence="7" id="KW-1185">Reference proteome</keyword>
<evidence type="ECO:0000256" key="3">
    <source>
        <dbReference type="ARBA" id="ARBA00022514"/>
    </source>
</evidence>
<evidence type="ECO:0000256" key="5">
    <source>
        <dbReference type="ARBA" id="ARBA00022729"/>
    </source>
</evidence>
<keyword evidence="3" id="KW-0202">Cytokine</keyword>
<dbReference type="InterPro" id="IPR020440">
    <property type="entry name" value="IL-17_chr"/>
</dbReference>
<dbReference type="Gene3D" id="2.10.90.10">
    <property type="entry name" value="Cystine-knot cytokines"/>
    <property type="match status" value="1"/>
</dbReference>
<keyword evidence="5" id="KW-0732">Signal</keyword>
<dbReference type="EMBL" id="SOYY01000015">
    <property type="protein sequence ID" value="KAA0710921.1"/>
    <property type="molecule type" value="Genomic_DNA"/>
</dbReference>
<dbReference type="InterPro" id="IPR029034">
    <property type="entry name" value="Cystine-knot_cytokine"/>
</dbReference>
<dbReference type="GO" id="GO:0005125">
    <property type="term" value="F:cytokine activity"/>
    <property type="evidence" value="ECO:0007669"/>
    <property type="project" value="UniProtKB-KW"/>
</dbReference>
<evidence type="ECO:0000256" key="1">
    <source>
        <dbReference type="ARBA" id="ARBA00004613"/>
    </source>
</evidence>
<comment type="similarity">
    <text evidence="2">Belongs to the IL-17 family.</text>
</comment>
<dbReference type="GO" id="GO:0006954">
    <property type="term" value="P:inflammatory response"/>
    <property type="evidence" value="ECO:0007669"/>
    <property type="project" value="InterPro"/>
</dbReference>
<dbReference type="Pfam" id="PF06083">
    <property type="entry name" value="IL17"/>
    <property type="match status" value="1"/>
</dbReference>
<dbReference type="GO" id="GO:0005615">
    <property type="term" value="C:extracellular space"/>
    <property type="evidence" value="ECO:0007669"/>
    <property type="project" value="UniProtKB-KW"/>
</dbReference>
<comment type="subcellular location">
    <subcellularLocation>
        <location evidence="1">Secreted</location>
    </subcellularLocation>
</comment>
<evidence type="ECO:0000256" key="4">
    <source>
        <dbReference type="ARBA" id="ARBA00022525"/>
    </source>
</evidence>
<dbReference type="SUPFAM" id="SSF57501">
    <property type="entry name" value="Cystine-knot cytokines"/>
    <property type="match status" value="1"/>
</dbReference>
<evidence type="ECO:0008006" key="8">
    <source>
        <dbReference type="Google" id="ProtNLM"/>
    </source>
</evidence>
<sequence length="148" mass="16800">MSSAFSIQFLTAVCVMGLFLISFGAEGLPAKMHQKKGASDSFRLVLDQELKHSSDLIRPINNDSISPWMYTFKHDETLYPSNIAEAKCLLTGCLINGEEVHDYQSKPIVSQILVLRKIQGDKHNYFFRLEYKTITVGCTCVRPYVEYV</sequence>
<dbReference type="InterPro" id="IPR010345">
    <property type="entry name" value="IL-17_fam"/>
</dbReference>
<evidence type="ECO:0000256" key="2">
    <source>
        <dbReference type="ARBA" id="ARBA00007236"/>
    </source>
</evidence>